<dbReference type="InterPro" id="IPR003690">
    <property type="entry name" value="MTERF"/>
</dbReference>
<dbReference type="Pfam" id="PF02536">
    <property type="entry name" value="mTERF"/>
    <property type="match status" value="1"/>
</dbReference>
<protein>
    <submittedName>
        <fullName evidence="3">Uncharacterized protein</fullName>
    </submittedName>
</protein>
<dbReference type="SMART" id="SM00733">
    <property type="entry name" value="Mterf"/>
    <property type="match status" value="2"/>
</dbReference>
<dbReference type="OrthoDB" id="9991972at2759"/>
<accession>A0A9Q0S6R3</accession>
<dbReference type="Proteomes" id="UP001151699">
    <property type="component" value="Chromosome A"/>
</dbReference>
<evidence type="ECO:0000313" key="4">
    <source>
        <dbReference type="Proteomes" id="UP001151699"/>
    </source>
</evidence>
<evidence type="ECO:0000313" key="3">
    <source>
        <dbReference type="EMBL" id="KAJ6647452.1"/>
    </source>
</evidence>
<keyword evidence="2" id="KW-0809">Transit peptide</keyword>
<dbReference type="EMBL" id="WJQU01000001">
    <property type="protein sequence ID" value="KAJ6647452.1"/>
    <property type="molecule type" value="Genomic_DNA"/>
</dbReference>
<gene>
    <name evidence="3" type="ORF">Bhyg_02675</name>
</gene>
<reference evidence="3" key="1">
    <citation type="submission" date="2022-07" db="EMBL/GenBank/DDBJ databases">
        <authorList>
            <person name="Trinca V."/>
            <person name="Uliana J.V.C."/>
            <person name="Torres T.T."/>
            <person name="Ward R.J."/>
            <person name="Monesi N."/>
        </authorList>
    </citation>
    <scope>NUCLEOTIDE SEQUENCE</scope>
    <source>
        <strain evidence="3">HSMRA1968</strain>
        <tissue evidence="3">Whole embryos</tissue>
    </source>
</reference>
<feature type="non-terminal residue" evidence="3">
    <location>
        <position position="1"/>
    </location>
</feature>
<comment type="caution">
    <text evidence="3">The sequence shown here is derived from an EMBL/GenBank/DDBJ whole genome shotgun (WGS) entry which is preliminary data.</text>
</comment>
<dbReference type="Gene3D" id="1.25.70.10">
    <property type="entry name" value="Transcription termination factor 3, mitochondrial"/>
    <property type="match status" value="1"/>
</dbReference>
<proteinExistence type="inferred from homology"/>
<evidence type="ECO:0000256" key="1">
    <source>
        <dbReference type="ARBA" id="ARBA00007692"/>
    </source>
</evidence>
<keyword evidence="4" id="KW-1185">Reference proteome</keyword>
<organism evidence="3 4">
    <name type="scientific">Pseudolycoriella hygida</name>
    <dbReference type="NCBI Taxonomy" id="35572"/>
    <lineage>
        <taxon>Eukaryota</taxon>
        <taxon>Metazoa</taxon>
        <taxon>Ecdysozoa</taxon>
        <taxon>Arthropoda</taxon>
        <taxon>Hexapoda</taxon>
        <taxon>Insecta</taxon>
        <taxon>Pterygota</taxon>
        <taxon>Neoptera</taxon>
        <taxon>Endopterygota</taxon>
        <taxon>Diptera</taxon>
        <taxon>Nematocera</taxon>
        <taxon>Sciaroidea</taxon>
        <taxon>Sciaridae</taxon>
        <taxon>Pseudolycoriella</taxon>
    </lineage>
</organism>
<dbReference type="InterPro" id="IPR038538">
    <property type="entry name" value="MTERF_sf"/>
</dbReference>
<sequence>MYRLFTLTKFNSRSCSFAADVAITASAVKKSSNFPTKEIEREIRKRPELQKYSKDKWQNVFDTLTNQGFRPHNFMTIIEKRPQLLNCSTDKLVESMECLRTTQFGDTNLIELIEEYPEM</sequence>
<dbReference type="AlphaFoldDB" id="A0A9Q0S6R3"/>
<evidence type="ECO:0000256" key="2">
    <source>
        <dbReference type="ARBA" id="ARBA00022946"/>
    </source>
</evidence>
<dbReference type="GO" id="GO:0003676">
    <property type="term" value="F:nucleic acid binding"/>
    <property type="evidence" value="ECO:0007669"/>
    <property type="project" value="InterPro"/>
</dbReference>
<name>A0A9Q0S6R3_9DIPT</name>
<comment type="similarity">
    <text evidence="1">Belongs to the mTERF family.</text>
</comment>